<evidence type="ECO:0000259" key="2">
    <source>
        <dbReference type="SMART" id="SM00198"/>
    </source>
</evidence>
<dbReference type="PANTHER" id="PTHR10334">
    <property type="entry name" value="CYSTEINE-RICH SECRETORY PROTEIN-RELATED"/>
    <property type="match status" value="1"/>
</dbReference>
<dbReference type="EMBL" id="JAMGBA010000001">
    <property type="protein sequence ID" value="MCL6697963.1"/>
    <property type="molecule type" value="Genomic_DNA"/>
</dbReference>
<feature type="domain" description="SCP" evidence="2">
    <location>
        <begin position="35"/>
        <end position="175"/>
    </location>
</feature>
<proteinExistence type="predicted"/>
<accession>A0ABT0RSH4</accession>
<dbReference type="Pfam" id="PF00188">
    <property type="entry name" value="CAP"/>
    <property type="match status" value="1"/>
</dbReference>
<keyword evidence="1" id="KW-0732">Signal</keyword>
<evidence type="ECO:0000313" key="3">
    <source>
        <dbReference type="EMBL" id="MCL6697963.1"/>
    </source>
</evidence>
<feature type="chain" id="PRO_5045405435" evidence="1">
    <location>
        <begin position="18"/>
        <end position="194"/>
    </location>
</feature>
<feature type="signal peptide" evidence="1">
    <location>
        <begin position="1"/>
        <end position="17"/>
    </location>
</feature>
<keyword evidence="4" id="KW-1185">Reference proteome</keyword>
<dbReference type="RefSeq" id="WP_249903311.1">
    <property type="nucleotide sequence ID" value="NZ_JAMGBA010000001.1"/>
</dbReference>
<sequence>MKRLLAFALIVASSAQGATLPNPNWPNPADRSEQLLRRTVLGAHNAARHRFGVEPLAWSPELATQALQHAQYMASTGIYGHDQTPGRRKKQGENLWRGQRGLFSYDVMVGVMVEEARHFRPGAFPNNSATGNWSDVAHYTQIVWPTTTAVGCALASSTTTDYFVCRYSPTGNKDGFVLASGGEPRATQLAERGD</sequence>
<evidence type="ECO:0000256" key="1">
    <source>
        <dbReference type="SAM" id="SignalP"/>
    </source>
</evidence>
<dbReference type="InterPro" id="IPR001283">
    <property type="entry name" value="CRISP-related"/>
</dbReference>
<gene>
    <name evidence="3" type="ORF">LZ496_04080</name>
</gene>
<dbReference type="InterPro" id="IPR035940">
    <property type="entry name" value="CAP_sf"/>
</dbReference>
<dbReference type="InterPro" id="IPR014044">
    <property type="entry name" value="CAP_dom"/>
</dbReference>
<dbReference type="SUPFAM" id="SSF55797">
    <property type="entry name" value="PR-1-like"/>
    <property type="match status" value="1"/>
</dbReference>
<name>A0ABT0RSH4_9SPHN</name>
<reference evidence="3 4" key="1">
    <citation type="submission" date="2022-05" db="EMBL/GenBank/DDBJ databases">
        <authorList>
            <person name="Jo J.-H."/>
            <person name="Im W.-T."/>
        </authorList>
    </citation>
    <scope>NUCLEOTIDE SEQUENCE [LARGE SCALE GENOMIC DNA]</scope>
    <source>
        <strain evidence="3 4">NSE70-1</strain>
    </source>
</reference>
<dbReference type="PRINTS" id="PR00837">
    <property type="entry name" value="V5TPXLIKE"/>
</dbReference>
<dbReference type="Proteomes" id="UP001203410">
    <property type="component" value="Unassembled WGS sequence"/>
</dbReference>
<dbReference type="SMART" id="SM00198">
    <property type="entry name" value="SCP"/>
    <property type="match status" value="1"/>
</dbReference>
<organism evidence="3 4">
    <name type="scientific">Sphingomonas caseinilyticus</name>
    <dbReference type="NCBI Taxonomy" id="2908205"/>
    <lineage>
        <taxon>Bacteria</taxon>
        <taxon>Pseudomonadati</taxon>
        <taxon>Pseudomonadota</taxon>
        <taxon>Alphaproteobacteria</taxon>
        <taxon>Sphingomonadales</taxon>
        <taxon>Sphingomonadaceae</taxon>
        <taxon>Sphingomonas</taxon>
    </lineage>
</organism>
<dbReference type="Gene3D" id="3.40.33.10">
    <property type="entry name" value="CAP"/>
    <property type="match status" value="1"/>
</dbReference>
<evidence type="ECO:0000313" key="4">
    <source>
        <dbReference type="Proteomes" id="UP001203410"/>
    </source>
</evidence>
<protein>
    <submittedName>
        <fullName evidence="3">CAP domain-containing protein</fullName>
    </submittedName>
</protein>
<comment type="caution">
    <text evidence="3">The sequence shown here is derived from an EMBL/GenBank/DDBJ whole genome shotgun (WGS) entry which is preliminary data.</text>
</comment>